<evidence type="ECO:0000313" key="8">
    <source>
        <dbReference type="EMBL" id="KAJ4800489.1"/>
    </source>
</evidence>
<comment type="subcellular location">
    <subcellularLocation>
        <location evidence="1 6">Membrane</location>
        <topology evidence="1 6">Multi-pass membrane protein</topology>
    </subcellularLocation>
</comment>
<keyword evidence="3 6" id="KW-0812">Transmembrane</keyword>
<evidence type="ECO:0000256" key="6">
    <source>
        <dbReference type="RuleBase" id="RU363077"/>
    </source>
</evidence>
<gene>
    <name evidence="8" type="ORF">LUZ62_051735</name>
</gene>
<dbReference type="GO" id="GO:0022857">
    <property type="term" value="F:transmembrane transporter activity"/>
    <property type="evidence" value="ECO:0007669"/>
    <property type="project" value="InterPro"/>
</dbReference>
<dbReference type="PANTHER" id="PTHR31218">
    <property type="entry name" value="WAT1-RELATED PROTEIN"/>
    <property type="match status" value="1"/>
</dbReference>
<reference evidence="8" key="1">
    <citation type="submission" date="2022-08" db="EMBL/GenBank/DDBJ databases">
        <authorList>
            <person name="Marques A."/>
        </authorList>
    </citation>
    <scope>NUCLEOTIDE SEQUENCE</scope>
    <source>
        <strain evidence="8">RhyPub2mFocal</strain>
        <tissue evidence="8">Leaves</tissue>
    </source>
</reference>
<dbReference type="InterPro" id="IPR000620">
    <property type="entry name" value="EamA_dom"/>
</dbReference>
<feature type="transmembrane region" description="Helical" evidence="6">
    <location>
        <begin position="69"/>
        <end position="92"/>
    </location>
</feature>
<feature type="transmembrane region" description="Helical" evidence="6">
    <location>
        <begin position="307"/>
        <end position="326"/>
    </location>
</feature>
<accession>A0AAV8G5Y0</accession>
<feature type="transmembrane region" description="Helical" evidence="6">
    <location>
        <begin position="184"/>
        <end position="204"/>
    </location>
</feature>
<dbReference type="EMBL" id="JAMFTS010000002">
    <property type="protein sequence ID" value="KAJ4800489.1"/>
    <property type="molecule type" value="Genomic_DNA"/>
</dbReference>
<dbReference type="AlphaFoldDB" id="A0AAV8G5Y0"/>
<evidence type="ECO:0000256" key="2">
    <source>
        <dbReference type="ARBA" id="ARBA00007635"/>
    </source>
</evidence>
<keyword evidence="9" id="KW-1185">Reference proteome</keyword>
<evidence type="ECO:0000256" key="4">
    <source>
        <dbReference type="ARBA" id="ARBA00022989"/>
    </source>
</evidence>
<feature type="transmembrane region" description="Helical" evidence="6">
    <location>
        <begin position="252"/>
        <end position="269"/>
    </location>
</feature>
<name>A0AAV8G5Y0_9POAL</name>
<dbReference type="InterPro" id="IPR030184">
    <property type="entry name" value="WAT1-related"/>
</dbReference>
<sequence length="357" mass="39249">MGSEKLPFLLVVIIQAIYAWMFILTKAALDAGLNPFVLLFYRQAIASVVLFPITVITNWRTSFNFSFKVLLKIFMLSLVGITIGLNASHIGLELTSETVGSAAFNAIPVITFFLAFLMRMETLNIRKSHGIAKAAGVVLCLAGVGLIAFYMGPRIPPLNHHKLFHPKSSTSGHSDSKVHSSGTWIKGTFLLLFANVAWSLWLVMQGFILEEFPSKLLLTTIQCFFSTLQSFIVAIAFERDFSKWKIGFDVRLLGVIYCALCNAGISWYLQAWCLQVKGPVFVAMSNPLCILFTVISSVLILGVPVSLGSVLGGILTIAGLYCVLWGKSRERKILMASDENSDNQNSEHVVIIGESLS</sequence>
<dbReference type="GO" id="GO:0016020">
    <property type="term" value="C:membrane"/>
    <property type="evidence" value="ECO:0007669"/>
    <property type="project" value="UniProtKB-SubCell"/>
</dbReference>
<feature type="transmembrane region" description="Helical" evidence="6">
    <location>
        <begin position="216"/>
        <end position="237"/>
    </location>
</feature>
<dbReference type="Pfam" id="PF00892">
    <property type="entry name" value="EamA"/>
    <property type="match status" value="2"/>
</dbReference>
<evidence type="ECO:0000256" key="3">
    <source>
        <dbReference type="ARBA" id="ARBA00022692"/>
    </source>
</evidence>
<comment type="caution">
    <text evidence="8">The sequence shown here is derived from an EMBL/GenBank/DDBJ whole genome shotgun (WGS) entry which is preliminary data.</text>
</comment>
<dbReference type="Proteomes" id="UP001140206">
    <property type="component" value="Chromosome 2"/>
</dbReference>
<comment type="similarity">
    <text evidence="2 6">Belongs to the drug/metabolite transporter (DMT) superfamily. Plant drug/metabolite exporter (P-DME) (TC 2.A.7.4) family.</text>
</comment>
<feature type="transmembrane region" description="Helical" evidence="6">
    <location>
        <begin position="281"/>
        <end position="301"/>
    </location>
</feature>
<feature type="transmembrane region" description="Helical" evidence="6">
    <location>
        <begin position="98"/>
        <end position="118"/>
    </location>
</feature>
<dbReference type="SUPFAM" id="SSF103481">
    <property type="entry name" value="Multidrug resistance efflux transporter EmrE"/>
    <property type="match status" value="2"/>
</dbReference>
<evidence type="ECO:0000256" key="5">
    <source>
        <dbReference type="ARBA" id="ARBA00023136"/>
    </source>
</evidence>
<keyword evidence="5 6" id="KW-0472">Membrane</keyword>
<feature type="domain" description="EamA" evidence="7">
    <location>
        <begin position="186"/>
        <end position="324"/>
    </location>
</feature>
<proteinExistence type="inferred from homology"/>
<feature type="domain" description="EamA" evidence="7">
    <location>
        <begin position="9"/>
        <end position="147"/>
    </location>
</feature>
<protein>
    <recommendedName>
        <fullName evidence="6">WAT1-related protein</fullName>
    </recommendedName>
</protein>
<organism evidence="8 9">
    <name type="scientific">Rhynchospora pubera</name>
    <dbReference type="NCBI Taxonomy" id="906938"/>
    <lineage>
        <taxon>Eukaryota</taxon>
        <taxon>Viridiplantae</taxon>
        <taxon>Streptophyta</taxon>
        <taxon>Embryophyta</taxon>
        <taxon>Tracheophyta</taxon>
        <taxon>Spermatophyta</taxon>
        <taxon>Magnoliopsida</taxon>
        <taxon>Liliopsida</taxon>
        <taxon>Poales</taxon>
        <taxon>Cyperaceae</taxon>
        <taxon>Cyperoideae</taxon>
        <taxon>Rhynchosporeae</taxon>
        <taxon>Rhynchospora</taxon>
    </lineage>
</organism>
<dbReference type="InterPro" id="IPR037185">
    <property type="entry name" value="EmrE-like"/>
</dbReference>
<evidence type="ECO:0000256" key="1">
    <source>
        <dbReference type="ARBA" id="ARBA00004141"/>
    </source>
</evidence>
<feature type="transmembrane region" description="Helical" evidence="6">
    <location>
        <begin position="36"/>
        <end position="57"/>
    </location>
</feature>
<evidence type="ECO:0000313" key="9">
    <source>
        <dbReference type="Proteomes" id="UP001140206"/>
    </source>
</evidence>
<evidence type="ECO:0000259" key="7">
    <source>
        <dbReference type="Pfam" id="PF00892"/>
    </source>
</evidence>
<feature type="transmembrane region" description="Helical" evidence="6">
    <location>
        <begin position="7"/>
        <end position="24"/>
    </location>
</feature>
<feature type="transmembrane region" description="Helical" evidence="6">
    <location>
        <begin position="130"/>
        <end position="151"/>
    </location>
</feature>
<keyword evidence="4 6" id="KW-1133">Transmembrane helix</keyword>